<dbReference type="InterPro" id="IPR012337">
    <property type="entry name" value="RNaseH-like_sf"/>
</dbReference>
<dbReference type="Proteomes" id="UP000604825">
    <property type="component" value="Unassembled WGS sequence"/>
</dbReference>
<dbReference type="AlphaFoldDB" id="A0A811QWW4"/>
<keyword evidence="3" id="KW-1185">Reference proteome</keyword>
<evidence type="ECO:0000313" key="3">
    <source>
        <dbReference type="Proteomes" id="UP000604825"/>
    </source>
</evidence>
<dbReference type="SUPFAM" id="SSF53098">
    <property type="entry name" value="Ribonuclease H-like"/>
    <property type="match status" value="1"/>
</dbReference>
<reference evidence="2" key="1">
    <citation type="submission" date="2020-10" db="EMBL/GenBank/DDBJ databases">
        <authorList>
            <person name="Han B."/>
            <person name="Lu T."/>
            <person name="Zhao Q."/>
            <person name="Huang X."/>
            <person name="Zhao Y."/>
        </authorList>
    </citation>
    <scope>NUCLEOTIDE SEQUENCE</scope>
</reference>
<evidence type="ECO:0008006" key="4">
    <source>
        <dbReference type="Google" id="ProtNLM"/>
    </source>
</evidence>
<accession>A0A811QWW4</accession>
<name>A0A811QWW4_9POAL</name>
<protein>
    <recommendedName>
        <fullName evidence="4">HAT C-terminal dimerisation domain-containing protein</fullName>
    </recommendedName>
</protein>
<gene>
    <name evidence="2" type="ORF">NCGR_LOCUS44880</name>
</gene>
<feature type="region of interest" description="Disordered" evidence="1">
    <location>
        <begin position="212"/>
        <end position="264"/>
    </location>
</feature>
<dbReference type="EMBL" id="CAJGYO010000011">
    <property type="protein sequence ID" value="CAD6261459.1"/>
    <property type="molecule type" value="Genomic_DNA"/>
</dbReference>
<feature type="compositionally biased region" description="Acidic residues" evidence="1">
    <location>
        <begin position="233"/>
        <end position="254"/>
    </location>
</feature>
<evidence type="ECO:0000313" key="2">
    <source>
        <dbReference type="EMBL" id="CAD6261459.1"/>
    </source>
</evidence>
<sequence length="276" mass="31768">MEIIERRWEKQMDHPLYGAALFLNPGKLHPLIRKNDDATVGQLRGCFLDVLARMVEEKETRDKIDAQAMDYEFLRGDAFSNKMAKQNLESLSPLDWWRSYGGHAIEQQRFAKRVIHTKKRNRLLHKRLNSIVFVSYNRKMKIRFQKLRQKKGKSFDPLVVEEFDWDNEWADSLHVPPHCAHGCECDLTWDLVDEAIGASELLHGRNLPRTAHNKRARNSAPIGVQEELGSKNEDEENQDPYDDADVTDCEDDPCDANGSGGDEEVANIIGEFDDGY</sequence>
<dbReference type="OrthoDB" id="1937245at2759"/>
<evidence type="ECO:0000256" key="1">
    <source>
        <dbReference type="SAM" id="MobiDB-lite"/>
    </source>
</evidence>
<proteinExistence type="predicted"/>
<organism evidence="2 3">
    <name type="scientific">Miscanthus lutarioriparius</name>
    <dbReference type="NCBI Taxonomy" id="422564"/>
    <lineage>
        <taxon>Eukaryota</taxon>
        <taxon>Viridiplantae</taxon>
        <taxon>Streptophyta</taxon>
        <taxon>Embryophyta</taxon>
        <taxon>Tracheophyta</taxon>
        <taxon>Spermatophyta</taxon>
        <taxon>Magnoliopsida</taxon>
        <taxon>Liliopsida</taxon>
        <taxon>Poales</taxon>
        <taxon>Poaceae</taxon>
        <taxon>PACMAD clade</taxon>
        <taxon>Panicoideae</taxon>
        <taxon>Andropogonodae</taxon>
        <taxon>Andropogoneae</taxon>
        <taxon>Saccharinae</taxon>
        <taxon>Miscanthus</taxon>
    </lineage>
</organism>
<comment type="caution">
    <text evidence="2">The sequence shown here is derived from an EMBL/GenBank/DDBJ whole genome shotgun (WGS) entry which is preliminary data.</text>
</comment>